<organism evidence="2 3">
    <name type="scientific">Rubripirellula amarantea</name>
    <dbReference type="NCBI Taxonomy" id="2527999"/>
    <lineage>
        <taxon>Bacteria</taxon>
        <taxon>Pseudomonadati</taxon>
        <taxon>Planctomycetota</taxon>
        <taxon>Planctomycetia</taxon>
        <taxon>Pirellulales</taxon>
        <taxon>Pirellulaceae</taxon>
        <taxon>Rubripirellula</taxon>
    </lineage>
</organism>
<dbReference type="InterPro" id="IPR036278">
    <property type="entry name" value="Sialidase_sf"/>
</dbReference>
<proteinExistence type="predicted"/>
<feature type="chain" id="PRO_5022930406" description="Alpha/beta hydrolase family protein" evidence="1">
    <location>
        <begin position="22"/>
        <end position="779"/>
    </location>
</feature>
<evidence type="ECO:0000313" key="3">
    <source>
        <dbReference type="Proteomes" id="UP000316598"/>
    </source>
</evidence>
<dbReference type="AlphaFoldDB" id="A0A5C5WKE7"/>
<protein>
    <recommendedName>
        <fullName evidence="4">Alpha/beta hydrolase family protein</fullName>
    </recommendedName>
</protein>
<dbReference type="Gene3D" id="2.120.10.10">
    <property type="match status" value="1"/>
</dbReference>
<evidence type="ECO:0000313" key="2">
    <source>
        <dbReference type="EMBL" id="TWT50575.1"/>
    </source>
</evidence>
<name>A0A5C5WKE7_9BACT</name>
<dbReference type="EMBL" id="SJPI01000002">
    <property type="protein sequence ID" value="TWT50575.1"/>
    <property type="molecule type" value="Genomic_DNA"/>
</dbReference>
<dbReference type="InterPro" id="IPR029058">
    <property type="entry name" value="AB_hydrolase_fold"/>
</dbReference>
<keyword evidence="3" id="KW-1185">Reference proteome</keyword>
<accession>A0A5C5WKE7</accession>
<evidence type="ECO:0000256" key="1">
    <source>
        <dbReference type="SAM" id="SignalP"/>
    </source>
</evidence>
<gene>
    <name evidence="2" type="ORF">Pla22_33180</name>
</gene>
<dbReference type="SUPFAM" id="SSF50939">
    <property type="entry name" value="Sialidases"/>
    <property type="match status" value="1"/>
</dbReference>
<sequence length="779" mass="87874" precursor="true">MRNLCWIYFAFAMLTPLVAVAQDDLAFTVERSIAHHGFDGTRCWVHARAGVIPAGQPGNKSQQPLVVMTMQPLMLHGADLGADLFDALHQTNSYDRGETWTDPSLQDSFARQRVVAGSDRLPTGAAMAPELLHAGDETTVCDFTPAWHAASQRLLGLGHTVWYRNDHVLPVRPRGIAYAVYDTLGKRWSAWDTVDLPMEPKFECAGSGSGQRVDLPGGDVLIPISMKEPTQNQYAVTVCRCRFDGRTLDYVEHGNELTIPIKRGLYEPSLTFFQGRYFLTMRNDDHGYVSVSDDGLHFAKQQRWTFDDGSDLGNYNTQQHWVTHRDGLYLVYTRRSKDNSHVFRHRAPLYIARVDPDELHVIRSTEKILVPQRGARLGNFGVTDVSPDETWVTVAEWMQPDGVEKHGSDNSVFIAKLKWNRPNDIAVDSTPATTIGPYFTPPRRWQGETGPYTSPLQFADGSRVTTPDDWRRRRAEIVDQWEGLMGKWPPLIKQPEVTLLETSHRESFTQHHIQFRWTPNQTTKGYLLIPDGPGPHPGVVTVYYEPETAIGMGKADRDFALQLVRRGFVTLSIGTTQSTQARTYSIHYPDLDDVQVEPLSMLGYAAANAWYVLASRPEVDSKRIGIVGHSYGGKWAMFAACLFPNYACAAWSDAGIVFDEDQEDVNYWEPWYLGSHPRPWRKRGLITNDNPARGLYPELIAAGRDLHELHVLMAPRPFLVSGGAVDPPSRWQALNLSIEVNRVLGHRNRVAMTNRPDHAPNEDSNEVIYSFFQHFLGDE</sequence>
<comment type="caution">
    <text evidence="2">The sequence shown here is derived from an EMBL/GenBank/DDBJ whole genome shotgun (WGS) entry which is preliminary data.</text>
</comment>
<reference evidence="2 3" key="1">
    <citation type="submission" date="2019-02" db="EMBL/GenBank/DDBJ databases">
        <title>Deep-cultivation of Planctomycetes and their phenomic and genomic characterization uncovers novel biology.</title>
        <authorList>
            <person name="Wiegand S."/>
            <person name="Jogler M."/>
            <person name="Boedeker C."/>
            <person name="Pinto D."/>
            <person name="Vollmers J."/>
            <person name="Rivas-Marin E."/>
            <person name="Kohn T."/>
            <person name="Peeters S.H."/>
            <person name="Heuer A."/>
            <person name="Rast P."/>
            <person name="Oberbeckmann S."/>
            <person name="Bunk B."/>
            <person name="Jeske O."/>
            <person name="Meyerdierks A."/>
            <person name="Storesund J.E."/>
            <person name="Kallscheuer N."/>
            <person name="Luecker S."/>
            <person name="Lage O.M."/>
            <person name="Pohl T."/>
            <person name="Merkel B.J."/>
            <person name="Hornburger P."/>
            <person name="Mueller R.-W."/>
            <person name="Bruemmer F."/>
            <person name="Labrenz M."/>
            <person name="Spormann A.M."/>
            <person name="Op Den Camp H."/>
            <person name="Overmann J."/>
            <person name="Amann R."/>
            <person name="Jetten M.S.M."/>
            <person name="Mascher T."/>
            <person name="Medema M.H."/>
            <person name="Devos D.P."/>
            <person name="Kaster A.-K."/>
            <person name="Ovreas L."/>
            <person name="Rohde M."/>
            <person name="Galperin M.Y."/>
            <person name="Jogler C."/>
        </authorList>
    </citation>
    <scope>NUCLEOTIDE SEQUENCE [LARGE SCALE GENOMIC DNA]</scope>
    <source>
        <strain evidence="2 3">Pla22</strain>
    </source>
</reference>
<feature type="signal peptide" evidence="1">
    <location>
        <begin position="1"/>
        <end position="21"/>
    </location>
</feature>
<keyword evidence="1" id="KW-0732">Signal</keyword>
<dbReference type="Gene3D" id="3.40.50.1820">
    <property type="entry name" value="alpha/beta hydrolase"/>
    <property type="match status" value="1"/>
</dbReference>
<dbReference type="SUPFAM" id="SSF53474">
    <property type="entry name" value="alpha/beta-Hydrolases"/>
    <property type="match status" value="1"/>
</dbReference>
<dbReference type="Proteomes" id="UP000316598">
    <property type="component" value="Unassembled WGS sequence"/>
</dbReference>
<evidence type="ECO:0008006" key="4">
    <source>
        <dbReference type="Google" id="ProtNLM"/>
    </source>
</evidence>